<evidence type="ECO:0000256" key="1">
    <source>
        <dbReference type="ARBA" id="ARBA00023015"/>
    </source>
</evidence>
<dbReference type="InterPro" id="IPR032783">
    <property type="entry name" value="AraC_lig"/>
</dbReference>
<dbReference type="Proteomes" id="UP000231501">
    <property type="component" value="Unassembled WGS sequence"/>
</dbReference>
<reference evidence="5 6" key="1">
    <citation type="submission" date="2017-11" db="EMBL/GenBank/DDBJ databases">
        <title>Draft genome sequence of Mitsuaria sp. HWN-4.</title>
        <authorList>
            <person name="Gundlapally S.R."/>
        </authorList>
    </citation>
    <scope>NUCLEOTIDE SEQUENCE [LARGE SCALE GENOMIC DNA]</scope>
    <source>
        <strain evidence="5 6">HWN-4</strain>
    </source>
</reference>
<dbReference type="GO" id="GO:0043565">
    <property type="term" value="F:sequence-specific DNA binding"/>
    <property type="evidence" value="ECO:0007669"/>
    <property type="project" value="InterPro"/>
</dbReference>
<dbReference type="PROSITE" id="PS01124">
    <property type="entry name" value="HTH_ARAC_FAMILY_2"/>
    <property type="match status" value="1"/>
</dbReference>
<dbReference type="AlphaFoldDB" id="A0A2G9CDW9"/>
<dbReference type="Gene3D" id="1.10.10.60">
    <property type="entry name" value="Homeodomain-like"/>
    <property type="match status" value="2"/>
</dbReference>
<dbReference type="Pfam" id="PF12833">
    <property type="entry name" value="HTH_18"/>
    <property type="match status" value="1"/>
</dbReference>
<dbReference type="InterPro" id="IPR011051">
    <property type="entry name" value="RmlC_Cupin_sf"/>
</dbReference>
<evidence type="ECO:0000256" key="3">
    <source>
        <dbReference type="ARBA" id="ARBA00023163"/>
    </source>
</evidence>
<dbReference type="Pfam" id="PF12852">
    <property type="entry name" value="Cupin_6"/>
    <property type="match status" value="1"/>
</dbReference>
<dbReference type="EMBL" id="PEOG01000009">
    <property type="protein sequence ID" value="PIM54532.1"/>
    <property type="molecule type" value="Genomic_DNA"/>
</dbReference>
<gene>
    <name evidence="5" type="ORF">CS062_03890</name>
</gene>
<dbReference type="Gene3D" id="2.60.120.10">
    <property type="entry name" value="Jelly Rolls"/>
    <property type="match status" value="1"/>
</dbReference>
<feature type="domain" description="HTH araC/xylS-type" evidence="4">
    <location>
        <begin position="198"/>
        <end position="296"/>
    </location>
</feature>
<dbReference type="PRINTS" id="PR00032">
    <property type="entry name" value="HTHARAC"/>
</dbReference>
<keyword evidence="6" id="KW-1185">Reference proteome</keyword>
<evidence type="ECO:0000259" key="4">
    <source>
        <dbReference type="PROSITE" id="PS01124"/>
    </source>
</evidence>
<dbReference type="SUPFAM" id="SSF46689">
    <property type="entry name" value="Homeodomain-like"/>
    <property type="match status" value="2"/>
</dbReference>
<dbReference type="InterPro" id="IPR014710">
    <property type="entry name" value="RmlC-like_jellyroll"/>
</dbReference>
<comment type="caution">
    <text evidence="5">The sequence shown here is derived from an EMBL/GenBank/DDBJ whole genome shotgun (WGS) entry which is preliminary data.</text>
</comment>
<organism evidence="5 6">
    <name type="scientific">Roseateles chitinivorans</name>
    <dbReference type="NCBI Taxonomy" id="2917965"/>
    <lineage>
        <taxon>Bacteria</taxon>
        <taxon>Pseudomonadati</taxon>
        <taxon>Pseudomonadota</taxon>
        <taxon>Betaproteobacteria</taxon>
        <taxon>Burkholderiales</taxon>
        <taxon>Sphaerotilaceae</taxon>
        <taxon>Roseateles</taxon>
    </lineage>
</organism>
<dbReference type="RefSeq" id="WP_099860161.1">
    <property type="nucleotide sequence ID" value="NZ_PEOG01000009.1"/>
</dbReference>
<dbReference type="PROSITE" id="PS00041">
    <property type="entry name" value="HTH_ARAC_FAMILY_1"/>
    <property type="match status" value="1"/>
</dbReference>
<evidence type="ECO:0000256" key="2">
    <source>
        <dbReference type="ARBA" id="ARBA00023125"/>
    </source>
</evidence>
<protein>
    <submittedName>
        <fullName evidence="5">AraC family transcriptional regulator</fullName>
    </submittedName>
</protein>
<dbReference type="InterPro" id="IPR020449">
    <property type="entry name" value="Tscrpt_reg_AraC-type_HTH"/>
</dbReference>
<accession>A0A2G9CDW9</accession>
<evidence type="ECO:0000313" key="5">
    <source>
        <dbReference type="EMBL" id="PIM54532.1"/>
    </source>
</evidence>
<dbReference type="OrthoDB" id="9789899at2"/>
<keyword evidence="3" id="KW-0804">Transcription</keyword>
<proteinExistence type="predicted"/>
<keyword evidence="2" id="KW-0238">DNA-binding</keyword>
<keyword evidence="1" id="KW-0805">Transcription regulation</keyword>
<dbReference type="SUPFAM" id="SSF51182">
    <property type="entry name" value="RmlC-like cupins"/>
    <property type="match status" value="1"/>
</dbReference>
<sequence length="303" mass="33020">MVDPLAEVVLLLQPTARFSKNVIGAGKWRVHRSDAGQPFYCAVLEGRCRLMLDGREPLVLEAGDFALVPAAFGVTMSSFEAPSDTANTLPVALAPGIFRIGDADEPIDLRIVAGHCSFGSQDAALLVSLLPELVHVRGEQRLATLVHLVGQESRDQRPARELILTRLLEVLLIEALRSNASAASPPGLVRALTDVRLAAAIRAMHEQPARPWTVMDLAKEAALSRTTFFERFNRAVGMAPMEYLLAWRMALAKDMLRRREVAIADVAERVGYASASTFSVAFSRHVGKPPTQYARESEGANQS</sequence>
<name>A0A2G9CDW9_9BURK</name>
<dbReference type="InterPro" id="IPR018060">
    <property type="entry name" value="HTH_AraC"/>
</dbReference>
<dbReference type="InterPro" id="IPR009057">
    <property type="entry name" value="Homeodomain-like_sf"/>
</dbReference>
<dbReference type="PANTHER" id="PTHR43436:SF2">
    <property type="entry name" value="ARAC_XYLS FAMILY TRANSCRIPTIONAL REGULATOR"/>
    <property type="match status" value="1"/>
</dbReference>
<dbReference type="SMART" id="SM00342">
    <property type="entry name" value="HTH_ARAC"/>
    <property type="match status" value="1"/>
</dbReference>
<dbReference type="GO" id="GO:0003700">
    <property type="term" value="F:DNA-binding transcription factor activity"/>
    <property type="evidence" value="ECO:0007669"/>
    <property type="project" value="InterPro"/>
</dbReference>
<evidence type="ECO:0000313" key="6">
    <source>
        <dbReference type="Proteomes" id="UP000231501"/>
    </source>
</evidence>
<dbReference type="InterPro" id="IPR018062">
    <property type="entry name" value="HTH_AraC-typ_CS"/>
</dbReference>
<dbReference type="PANTHER" id="PTHR43436">
    <property type="entry name" value="ARAC-FAMILY TRANSCRIPTIONAL REGULATOR"/>
    <property type="match status" value="1"/>
</dbReference>